<keyword evidence="5" id="KW-1133">Transmembrane helix</keyword>
<keyword evidence="5" id="KW-0472">Membrane</keyword>
<dbReference type="GO" id="GO:0071949">
    <property type="term" value="F:FAD binding"/>
    <property type="evidence" value="ECO:0007669"/>
    <property type="project" value="InterPro"/>
</dbReference>
<proteinExistence type="inferred from homology"/>
<sequence>MSKPVDTSIPTVIIVGAGLGGLMLGAILENANISYHILERASELRSLGSAISLSGNIFPLFEQLGIYEELKSVSLPSISMDLYDTKRNALGSVYTKEHNMVMRKKVLSTKEHDNKVTVYCSDNTEYEYRILVGADGAYSAVRQNMYKTLEEQDRLPLVDKEDFTVGYVTMVGVSKPTNPEKYPQLAERHRAYFRVTIGDNNDSLLPGAGQGAVMAMKDAVVLANCIYNMKDVSDKSVKTAFASYYRQRYPEAEGVTKTSSVFTKVMFGHVCISSQSEMVCETDIMEC</sequence>
<dbReference type="InterPro" id="IPR050562">
    <property type="entry name" value="FAD_mOase_fung"/>
</dbReference>
<feature type="transmembrane region" description="Helical" evidence="5">
    <location>
        <begin position="7"/>
        <end position="28"/>
    </location>
</feature>
<evidence type="ECO:0000256" key="5">
    <source>
        <dbReference type="SAM" id="Phobius"/>
    </source>
</evidence>
<feature type="domain" description="FAD-binding" evidence="6">
    <location>
        <begin position="11"/>
        <end position="80"/>
    </location>
</feature>
<dbReference type="InterPro" id="IPR002938">
    <property type="entry name" value="FAD-bd"/>
</dbReference>
<organism evidence="7 8">
    <name type="scientific">Entomortierella chlamydospora</name>
    <dbReference type="NCBI Taxonomy" id="101097"/>
    <lineage>
        <taxon>Eukaryota</taxon>
        <taxon>Fungi</taxon>
        <taxon>Fungi incertae sedis</taxon>
        <taxon>Mucoromycota</taxon>
        <taxon>Mortierellomycotina</taxon>
        <taxon>Mortierellomycetes</taxon>
        <taxon>Mortierellales</taxon>
        <taxon>Mortierellaceae</taxon>
        <taxon>Entomortierella</taxon>
    </lineage>
</organism>
<evidence type="ECO:0000313" key="7">
    <source>
        <dbReference type="EMBL" id="KAG0011807.1"/>
    </source>
</evidence>
<keyword evidence="2" id="KW-0285">Flavoprotein</keyword>
<dbReference type="InterPro" id="IPR036188">
    <property type="entry name" value="FAD/NAD-bd_sf"/>
</dbReference>
<dbReference type="SUPFAM" id="SSF51905">
    <property type="entry name" value="FAD/NAD(P)-binding domain"/>
    <property type="match status" value="1"/>
</dbReference>
<accession>A0A9P6SYH1</accession>
<gene>
    <name evidence="7" type="ORF">BGZ80_000412</name>
</gene>
<keyword evidence="8" id="KW-1185">Reference proteome</keyword>
<dbReference type="AlphaFoldDB" id="A0A9P6SYH1"/>
<dbReference type="Proteomes" id="UP000703661">
    <property type="component" value="Unassembled WGS sequence"/>
</dbReference>
<evidence type="ECO:0000256" key="4">
    <source>
        <dbReference type="ARBA" id="ARBA00023002"/>
    </source>
</evidence>
<dbReference type="GO" id="GO:0004497">
    <property type="term" value="F:monooxygenase activity"/>
    <property type="evidence" value="ECO:0007669"/>
    <property type="project" value="InterPro"/>
</dbReference>
<evidence type="ECO:0000256" key="2">
    <source>
        <dbReference type="ARBA" id="ARBA00022630"/>
    </source>
</evidence>
<keyword evidence="5" id="KW-0812">Transmembrane</keyword>
<name>A0A9P6SYH1_9FUNG</name>
<evidence type="ECO:0000313" key="8">
    <source>
        <dbReference type="Proteomes" id="UP000703661"/>
    </source>
</evidence>
<reference evidence="7" key="1">
    <citation type="journal article" date="2020" name="Fungal Divers.">
        <title>Resolving the Mortierellaceae phylogeny through synthesis of multi-gene phylogenetics and phylogenomics.</title>
        <authorList>
            <person name="Vandepol N."/>
            <person name="Liber J."/>
            <person name="Desiro A."/>
            <person name="Na H."/>
            <person name="Kennedy M."/>
            <person name="Barry K."/>
            <person name="Grigoriev I.V."/>
            <person name="Miller A.N."/>
            <person name="O'Donnell K."/>
            <person name="Stajich J.E."/>
            <person name="Bonito G."/>
        </authorList>
    </citation>
    <scope>NUCLEOTIDE SEQUENCE</scope>
    <source>
        <strain evidence="7">NRRL 2769</strain>
    </source>
</reference>
<dbReference type="PANTHER" id="PTHR47356">
    <property type="entry name" value="FAD-DEPENDENT MONOOXYGENASE ASQG-RELATED"/>
    <property type="match status" value="1"/>
</dbReference>
<comment type="similarity">
    <text evidence="1">Belongs to the paxM FAD-dependent monooxygenase family.</text>
</comment>
<keyword evidence="3" id="KW-0274">FAD</keyword>
<evidence type="ECO:0000256" key="3">
    <source>
        <dbReference type="ARBA" id="ARBA00022827"/>
    </source>
</evidence>
<dbReference type="Gene3D" id="3.50.50.60">
    <property type="entry name" value="FAD/NAD(P)-binding domain"/>
    <property type="match status" value="2"/>
</dbReference>
<evidence type="ECO:0000259" key="6">
    <source>
        <dbReference type="Pfam" id="PF01494"/>
    </source>
</evidence>
<dbReference type="Pfam" id="PF01494">
    <property type="entry name" value="FAD_binding_3"/>
    <property type="match status" value="1"/>
</dbReference>
<keyword evidence="4" id="KW-0560">Oxidoreductase</keyword>
<dbReference type="PANTHER" id="PTHR47356:SF2">
    <property type="entry name" value="FAD-BINDING DOMAIN-CONTAINING PROTEIN-RELATED"/>
    <property type="match status" value="1"/>
</dbReference>
<protein>
    <recommendedName>
        <fullName evidence="6">FAD-binding domain-containing protein</fullName>
    </recommendedName>
</protein>
<dbReference type="EMBL" id="JAAAID010001084">
    <property type="protein sequence ID" value="KAG0011807.1"/>
    <property type="molecule type" value="Genomic_DNA"/>
</dbReference>
<evidence type="ECO:0000256" key="1">
    <source>
        <dbReference type="ARBA" id="ARBA00007992"/>
    </source>
</evidence>
<comment type="caution">
    <text evidence="7">The sequence shown here is derived from an EMBL/GenBank/DDBJ whole genome shotgun (WGS) entry which is preliminary data.</text>
</comment>